<gene>
    <name evidence="2" type="ORF">FE246_07250</name>
</gene>
<evidence type="ECO:0000313" key="3">
    <source>
        <dbReference type="Proteomes" id="UP000308001"/>
    </source>
</evidence>
<dbReference type="SUPFAM" id="SSF46955">
    <property type="entry name" value="Putative DNA-binding domain"/>
    <property type="match status" value="1"/>
</dbReference>
<feature type="domain" description="Helix-turn-helix" evidence="1">
    <location>
        <begin position="25"/>
        <end position="74"/>
    </location>
</feature>
<dbReference type="AlphaFoldDB" id="A0A5R9H277"/>
<name>A0A5R9H277_9BACT</name>
<dbReference type="Proteomes" id="UP000308001">
    <property type="component" value="Unassembled WGS sequence"/>
</dbReference>
<comment type="caution">
    <text evidence="2">The sequence shown here is derived from an EMBL/GenBank/DDBJ whole genome shotgun (WGS) entry which is preliminary data.</text>
</comment>
<proteinExistence type="predicted"/>
<organism evidence="2 3">
    <name type="scientific">Aliarcobacter thereius</name>
    <dbReference type="NCBI Taxonomy" id="544718"/>
    <lineage>
        <taxon>Bacteria</taxon>
        <taxon>Pseudomonadati</taxon>
        <taxon>Campylobacterota</taxon>
        <taxon>Epsilonproteobacteria</taxon>
        <taxon>Campylobacterales</taxon>
        <taxon>Arcobacteraceae</taxon>
        <taxon>Aliarcobacter</taxon>
    </lineage>
</organism>
<dbReference type="EMBL" id="VBUF01000004">
    <property type="protein sequence ID" value="TLS71400.1"/>
    <property type="molecule type" value="Genomic_DNA"/>
</dbReference>
<dbReference type="Pfam" id="PF12728">
    <property type="entry name" value="HTH_17"/>
    <property type="match status" value="1"/>
</dbReference>
<dbReference type="RefSeq" id="WP_138142976.1">
    <property type="nucleotide sequence ID" value="NZ_VBUF01000004.1"/>
</dbReference>
<accession>A0A5R9H277</accession>
<reference evidence="2 3" key="1">
    <citation type="submission" date="2019-05" db="EMBL/GenBank/DDBJ databases">
        <title>Arcobacter cibarius and Arcobacter thereius providing challenges in identification an antibiotic susceptibility and Quinolone resistance.</title>
        <authorList>
            <person name="Busch A."/>
            <person name="Hanel I."/>
            <person name="Hotzel H."/>
            <person name="Tomaso H."/>
        </authorList>
    </citation>
    <scope>NUCLEOTIDE SEQUENCE [LARGE SCALE GENOMIC DNA]</scope>
    <source>
        <strain evidence="2 3">17CS1191_2</strain>
    </source>
</reference>
<dbReference type="InterPro" id="IPR041657">
    <property type="entry name" value="HTH_17"/>
</dbReference>
<evidence type="ECO:0000313" key="2">
    <source>
        <dbReference type="EMBL" id="TLS71400.1"/>
    </source>
</evidence>
<protein>
    <submittedName>
        <fullName evidence="2">Helix-turn-helix domain-containing protein</fullName>
    </submittedName>
</protein>
<dbReference type="InterPro" id="IPR009061">
    <property type="entry name" value="DNA-bd_dom_put_sf"/>
</dbReference>
<sequence>MNIEKEIEKNLKQIDELGFSKNIILNTKQVARILGVSPSSIENYRRAGIGIDYIKIGERIMYSKRDVAEFLATKKIRTA</sequence>
<evidence type="ECO:0000259" key="1">
    <source>
        <dbReference type="Pfam" id="PF12728"/>
    </source>
</evidence>